<comment type="caution">
    <text evidence="3">The sequence shown here is derived from an EMBL/GenBank/DDBJ whole genome shotgun (WGS) entry which is preliminary data.</text>
</comment>
<dbReference type="InterPro" id="IPR013360">
    <property type="entry name" value="Pilus_4_PilW"/>
</dbReference>
<proteinExistence type="predicted"/>
<evidence type="ECO:0000313" key="4">
    <source>
        <dbReference type="Proteomes" id="UP000192511"/>
    </source>
</evidence>
<dbReference type="PROSITE" id="PS50005">
    <property type="entry name" value="TPR"/>
    <property type="match status" value="1"/>
</dbReference>
<dbReference type="EMBL" id="NBTX02000004">
    <property type="protein sequence ID" value="PNL61869.1"/>
    <property type="molecule type" value="Genomic_DNA"/>
</dbReference>
<dbReference type="Proteomes" id="UP000192511">
    <property type="component" value="Unassembled WGS sequence"/>
</dbReference>
<dbReference type="Gene3D" id="1.25.40.10">
    <property type="entry name" value="Tetratricopeptide repeat domain"/>
    <property type="match status" value="1"/>
</dbReference>
<dbReference type="GeneID" id="98065796"/>
<dbReference type="InterPro" id="IPR019734">
    <property type="entry name" value="TPR_rpt"/>
</dbReference>
<dbReference type="PROSITE" id="PS51257">
    <property type="entry name" value="PROKAR_LIPOPROTEIN"/>
    <property type="match status" value="1"/>
</dbReference>
<dbReference type="AlphaFoldDB" id="A0AAX0WU85"/>
<feature type="repeat" description="TPR" evidence="1">
    <location>
        <begin position="143"/>
        <end position="176"/>
    </location>
</feature>
<dbReference type="NCBIfam" id="TIGR02521">
    <property type="entry name" value="type_IV_pilW"/>
    <property type="match status" value="1"/>
</dbReference>
<evidence type="ECO:0000256" key="2">
    <source>
        <dbReference type="SAM" id="SignalP"/>
    </source>
</evidence>
<evidence type="ECO:0000313" key="3">
    <source>
        <dbReference type="EMBL" id="PNL61869.1"/>
    </source>
</evidence>
<keyword evidence="2" id="KW-0732">Signal</keyword>
<dbReference type="RefSeq" id="WP_040522005.1">
    <property type="nucleotide sequence ID" value="NZ_CAAAHR010000074.1"/>
</dbReference>
<reference evidence="3" key="1">
    <citation type="submission" date="2017-12" db="EMBL/GenBank/DDBJ databases">
        <title>FDA dAtabase for Regulatory Grade micrObial Sequences (FDA-ARGOS): Supporting development and validation of Infectious Disease Dx tests.</title>
        <authorList>
            <person name="Kerrigan L."/>
            <person name="Tallon L.J."/>
            <person name="Sadzewicz L."/>
            <person name="Sengamalay N."/>
            <person name="Ott S."/>
            <person name="Godinez A."/>
            <person name="Nagaraj S."/>
            <person name="Vavikolanu K."/>
            <person name="Vyas G."/>
            <person name="Nadendla S."/>
            <person name="Aluvathingal J."/>
            <person name="Sichtig H."/>
        </authorList>
    </citation>
    <scope>NUCLEOTIDE SEQUENCE [LARGE SCALE GENOMIC DNA]</scope>
    <source>
        <strain evidence="3">FDAARGOS_200</strain>
    </source>
</reference>
<sequence>MLKKVYLLLVMTCLFLQACTHDEESEKQNFKKPDLSKAASYNVQLGLGYLKQGDRPRAKKKILTALEQEPSSPDVNSAMAYYFEQTKELDQAEKYYSKAISLAKNGGAQLNNYGAFLCRKGDYKRAETYFLKAVNDLKYLNTAAAYENAGLCALSTPNNDKAKLYFAKALNQDPSRKVSFYELLKLEIKANRDAEAFALVQKHSDLILNDRVLLSLAKEVSDKVGQHALAAEYEQSMNNLNSNIDNSGVNNDYNNHHTG</sequence>
<dbReference type="SUPFAM" id="SSF81901">
    <property type="entry name" value="HCP-like"/>
    <property type="match status" value="1"/>
</dbReference>
<feature type="signal peptide" evidence="2">
    <location>
        <begin position="1"/>
        <end position="18"/>
    </location>
</feature>
<evidence type="ECO:0000256" key="1">
    <source>
        <dbReference type="PROSITE-ProRule" id="PRU00339"/>
    </source>
</evidence>
<gene>
    <name evidence="3" type="ORF">A6J39_011970</name>
</gene>
<keyword evidence="1" id="KW-0802">TPR repeat</keyword>
<protein>
    <submittedName>
        <fullName evidence="3">Type IV pilus biogenesis/stability protein PilW</fullName>
    </submittedName>
</protein>
<keyword evidence="4" id="KW-1185">Reference proteome</keyword>
<organism evidence="3 4">
    <name type="scientific">Legionella anisa</name>
    <dbReference type="NCBI Taxonomy" id="28082"/>
    <lineage>
        <taxon>Bacteria</taxon>
        <taxon>Pseudomonadati</taxon>
        <taxon>Pseudomonadota</taxon>
        <taxon>Gammaproteobacteria</taxon>
        <taxon>Legionellales</taxon>
        <taxon>Legionellaceae</taxon>
        <taxon>Legionella</taxon>
    </lineage>
</organism>
<dbReference type="SMART" id="SM00028">
    <property type="entry name" value="TPR"/>
    <property type="match status" value="3"/>
</dbReference>
<dbReference type="Pfam" id="PF13432">
    <property type="entry name" value="TPR_16"/>
    <property type="match status" value="2"/>
</dbReference>
<dbReference type="InterPro" id="IPR011990">
    <property type="entry name" value="TPR-like_helical_dom_sf"/>
</dbReference>
<feature type="chain" id="PRO_5043656750" evidence="2">
    <location>
        <begin position="19"/>
        <end position="259"/>
    </location>
</feature>
<accession>A0AAX0WU85</accession>
<name>A0AAX0WU85_9GAMM</name>